<evidence type="ECO:0000313" key="1">
    <source>
        <dbReference type="EMBL" id="MBF7955424.1"/>
    </source>
</evidence>
<dbReference type="EMBL" id="JADOBH010000001">
    <property type="protein sequence ID" value="MBF7955424.1"/>
    <property type="molecule type" value="Genomic_DNA"/>
</dbReference>
<comment type="caution">
    <text evidence="1">The sequence shown here is derived from an EMBL/GenBank/DDBJ whole genome shotgun (WGS) entry which is preliminary data.</text>
</comment>
<gene>
    <name evidence="1" type="ORF">IV431_07670</name>
</gene>
<sequence length="56" mass="6839">MDSLETDLKNLEKMFIRSDKQDNTPKTGIRRWLYIPVEKRMQILRDLMQPYARKNL</sequence>
<evidence type="ECO:0000313" key="2">
    <source>
        <dbReference type="Proteomes" id="UP000600307"/>
    </source>
</evidence>
<dbReference type="RefSeq" id="WP_162928684.1">
    <property type="nucleotide sequence ID" value="NZ_CBCSED010000010.1"/>
</dbReference>
<organism evidence="1 2">
    <name type="scientific">Rahnella victoriana</name>
    <dbReference type="NCBI Taxonomy" id="1510570"/>
    <lineage>
        <taxon>Bacteria</taxon>
        <taxon>Pseudomonadati</taxon>
        <taxon>Pseudomonadota</taxon>
        <taxon>Gammaproteobacteria</taxon>
        <taxon>Enterobacterales</taxon>
        <taxon>Yersiniaceae</taxon>
        <taxon>Rahnella</taxon>
    </lineage>
</organism>
<keyword evidence="2" id="KW-1185">Reference proteome</keyword>
<protein>
    <submittedName>
        <fullName evidence="1">Uncharacterized protein</fullName>
    </submittedName>
</protein>
<name>A0ABS0DNF1_9GAMM</name>
<dbReference type="Proteomes" id="UP000600307">
    <property type="component" value="Unassembled WGS sequence"/>
</dbReference>
<proteinExistence type="predicted"/>
<accession>A0ABS0DNF1</accession>
<reference evidence="1 2" key="1">
    <citation type="submission" date="2020-11" db="EMBL/GenBank/DDBJ databases">
        <title>Taxonomic investigation of Rahnella spp.</title>
        <authorList>
            <person name="Lee S.D."/>
        </authorList>
    </citation>
    <scope>NUCLEOTIDE SEQUENCE [LARGE SCALE GENOMIC DNA]</scope>
    <source>
        <strain evidence="1 2">SAP-10</strain>
    </source>
</reference>